<dbReference type="Proteomes" id="UP001199631">
    <property type="component" value="Unassembled WGS sequence"/>
</dbReference>
<evidence type="ECO:0008006" key="4">
    <source>
        <dbReference type="Google" id="ProtNLM"/>
    </source>
</evidence>
<dbReference type="AlphaFoldDB" id="A0AAW5B7S2"/>
<evidence type="ECO:0000313" key="2">
    <source>
        <dbReference type="EMBL" id="MCG3419568.1"/>
    </source>
</evidence>
<proteinExistence type="predicted"/>
<organism evidence="2 3">
    <name type="scientific">Oceanobacillus jordanicus</name>
    <dbReference type="NCBI Taxonomy" id="2867266"/>
    <lineage>
        <taxon>Bacteria</taxon>
        <taxon>Bacillati</taxon>
        <taxon>Bacillota</taxon>
        <taxon>Bacilli</taxon>
        <taxon>Bacillales</taxon>
        <taxon>Bacillaceae</taxon>
        <taxon>Oceanobacillus</taxon>
    </lineage>
</organism>
<keyword evidence="3" id="KW-1185">Reference proteome</keyword>
<dbReference type="RefSeq" id="WP_238019887.1">
    <property type="nucleotide sequence ID" value="NZ_JAIFZM010000007.1"/>
</dbReference>
<reference evidence="2 3" key="1">
    <citation type="journal article" date="2022" name="Evol. Bioinform. Online">
        <title>Draft Genome Sequence of Oceanobacillus jordanicus Strain GSFE11, a Halotolerant Plant Growth-Promoting Bacterial Endophyte Isolated From the Jordan Valley.</title>
        <authorList>
            <person name="Alhindi T."/>
            <person name="Albdaiwi R."/>
        </authorList>
    </citation>
    <scope>NUCLEOTIDE SEQUENCE [LARGE SCALE GENOMIC DNA]</scope>
    <source>
        <strain evidence="2 3">GSFE11</strain>
    </source>
</reference>
<gene>
    <name evidence="2" type="ORF">K3T81_10415</name>
</gene>
<keyword evidence="1" id="KW-1133">Transmembrane helix</keyword>
<sequence>MLVLLGIVLIIMSTFLFILGYAYLNNKAEDLLLWRITGKSKNIKDKEAYMKQQGKQAILNGFIFLFVPISYI</sequence>
<comment type="caution">
    <text evidence="2">The sequence shown here is derived from an EMBL/GenBank/DDBJ whole genome shotgun (WGS) entry which is preliminary data.</text>
</comment>
<evidence type="ECO:0000256" key="1">
    <source>
        <dbReference type="SAM" id="Phobius"/>
    </source>
</evidence>
<feature type="transmembrane region" description="Helical" evidence="1">
    <location>
        <begin position="6"/>
        <end position="24"/>
    </location>
</feature>
<keyword evidence="1" id="KW-0812">Transmembrane</keyword>
<name>A0AAW5B7S2_9BACI</name>
<protein>
    <recommendedName>
        <fullName evidence="4">DUF3784 domain-containing protein</fullName>
    </recommendedName>
</protein>
<evidence type="ECO:0000313" key="3">
    <source>
        <dbReference type="Proteomes" id="UP001199631"/>
    </source>
</evidence>
<keyword evidence="1" id="KW-0472">Membrane</keyword>
<dbReference type="EMBL" id="JAIFZM010000007">
    <property type="protein sequence ID" value="MCG3419568.1"/>
    <property type="molecule type" value="Genomic_DNA"/>
</dbReference>
<accession>A0AAW5B7S2</accession>